<reference evidence="1" key="1">
    <citation type="journal article" date="2020" name="Stud. Mycol.">
        <title>101 Dothideomycetes genomes: a test case for predicting lifestyles and emergence of pathogens.</title>
        <authorList>
            <person name="Haridas S."/>
            <person name="Albert R."/>
            <person name="Binder M."/>
            <person name="Bloem J."/>
            <person name="Labutti K."/>
            <person name="Salamov A."/>
            <person name="Andreopoulos B."/>
            <person name="Baker S."/>
            <person name="Barry K."/>
            <person name="Bills G."/>
            <person name="Bluhm B."/>
            <person name="Cannon C."/>
            <person name="Castanera R."/>
            <person name="Culley D."/>
            <person name="Daum C."/>
            <person name="Ezra D."/>
            <person name="Gonzalez J."/>
            <person name="Henrissat B."/>
            <person name="Kuo A."/>
            <person name="Liang C."/>
            <person name="Lipzen A."/>
            <person name="Lutzoni F."/>
            <person name="Magnuson J."/>
            <person name="Mondo S."/>
            <person name="Nolan M."/>
            <person name="Ohm R."/>
            <person name="Pangilinan J."/>
            <person name="Park H.-J."/>
            <person name="Ramirez L."/>
            <person name="Alfaro M."/>
            <person name="Sun H."/>
            <person name="Tritt A."/>
            <person name="Yoshinaga Y."/>
            <person name="Zwiers L.-H."/>
            <person name="Turgeon B."/>
            <person name="Goodwin S."/>
            <person name="Spatafora J."/>
            <person name="Crous P."/>
            <person name="Grigoriev I."/>
        </authorList>
    </citation>
    <scope>NUCLEOTIDE SEQUENCE</scope>
    <source>
        <strain evidence="1">CBS 133067</strain>
    </source>
</reference>
<sequence>MLTLMINNFYKLSRAAASPANGATFAGHASRRRGKKVGRADRKDAAVGKGNIYSYSHSKKLDSRHISGILSRELPVLVALDEVDEPFLLKQCTTILAHDFQQDVPQFLTMILRVVSWIYQMDGAGEARAFPRHSRCLLETSRCLVFQSGNKTLVDRLEDFQVELRSCKIRFNYCIWFVVRSVVHVQDHPMDRVGITWSIAQP</sequence>
<dbReference type="AlphaFoldDB" id="A0A9P4MAR7"/>
<accession>A0A9P4MAR7</accession>
<evidence type="ECO:0000313" key="2">
    <source>
        <dbReference type="Proteomes" id="UP000799772"/>
    </source>
</evidence>
<evidence type="ECO:0000313" key="1">
    <source>
        <dbReference type="EMBL" id="KAF2103961.1"/>
    </source>
</evidence>
<keyword evidence="2" id="KW-1185">Reference proteome</keyword>
<gene>
    <name evidence="1" type="ORF">NA57DRAFT_50816</name>
</gene>
<comment type="caution">
    <text evidence="1">The sequence shown here is derived from an EMBL/GenBank/DDBJ whole genome shotgun (WGS) entry which is preliminary data.</text>
</comment>
<organism evidence="1 2">
    <name type="scientific">Rhizodiscina lignyota</name>
    <dbReference type="NCBI Taxonomy" id="1504668"/>
    <lineage>
        <taxon>Eukaryota</taxon>
        <taxon>Fungi</taxon>
        <taxon>Dikarya</taxon>
        <taxon>Ascomycota</taxon>
        <taxon>Pezizomycotina</taxon>
        <taxon>Dothideomycetes</taxon>
        <taxon>Pleosporomycetidae</taxon>
        <taxon>Aulographales</taxon>
        <taxon>Rhizodiscinaceae</taxon>
        <taxon>Rhizodiscina</taxon>
    </lineage>
</organism>
<name>A0A9P4MAR7_9PEZI</name>
<dbReference type="EMBL" id="ML978121">
    <property type="protein sequence ID" value="KAF2103961.1"/>
    <property type="molecule type" value="Genomic_DNA"/>
</dbReference>
<dbReference type="Proteomes" id="UP000799772">
    <property type="component" value="Unassembled WGS sequence"/>
</dbReference>
<proteinExistence type="predicted"/>
<protein>
    <submittedName>
        <fullName evidence="1">Uncharacterized protein</fullName>
    </submittedName>
</protein>